<evidence type="ECO:0000313" key="2">
    <source>
        <dbReference type="EMBL" id="QFZ91298.2"/>
    </source>
</evidence>
<organism evidence="2">
    <name type="scientific">Synechococcus elongatus PCC 11802</name>
    <dbReference type="NCBI Taxonomy" id="2283154"/>
    <lineage>
        <taxon>Bacteria</taxon>
        <taxon>Bacillati</taxon>
        <taxon>Cyanobacteriota</taxon>
        <taxon>Cyanophyceae</taxon>
        <taxon>Synechococcales</taxon>
        <taxon>Synechococcaceae</taxon>
        <taxon>Synechococcus</taxon>
    </lineage>
</organism>
<protein>
    <submittedName>
        <fullName evidence="2">DUF5615 family PIN-like protein</fullName>
    </submittedName>
</protein>
<sequence length="125" mass="14363">MKLLIDENLSPLLAQYAEQRRGYIAEAVHNIGFKRTSDEEIFAYAITHQQVVVTINYKDFLYLAQRLDPHPGVIVIREAGLSRSQQWERLDAALEYLEDLGTDLINQILEVKGIAEFRILQIPPL</sequence>
<evidence type="ECO:0000259" key="1">
    <source>
        <dbReference type="Pfam" id="PF18480"/>
    </source>
</evidence>
<dbReference type="EMBL" id="CP034671">
    <property type="protein sequence ID" value="QFZ91298.2"/>
    <property type="molecule type" value="Genomic_DNA"/>
</dbReference>
<dbReference type="InterPro" id="IPR041049">
    <property type="entry name" value="DUF5615"/>
</dbReference>
<dbReference type="RefSeq" id="WP_208677557.1">
    <property type="nucleotide sequence ID" value="NZ_CP034671.2"/>
</dbReference>
<dbReference type="AlphaFoldDB" id="A0AAT9JNZ3"/>
<feature type="domain" description="DUF5615" evidence="1">
    <location>
        <begin position="1"/>
        <end position="97"/>
    </location>
</feature>
<dbReference type="Pfam" id="PF18480">
    <property type="entry name" value="DUF5615"/>
    <property type="match status" value="1"/>
</dbReference>
<proteinExistence type="predicted"/>
<reference evidence="2" key="1">
    <citation type="submission" date="2024-01" db="EMBL/GenBank/DDBJ databases">
        <title>Synechococcus elongatus PCC 11802, a close yet different native of Synechococcus elongatus PCC 11801.</title>
        <authorList>
            <person name="Jaiswal D."/>
            <person name="Sengupta A."/>
            <person name="Sengupta S."/>
            <person name="Pakrasi H.B."/>
            <person name="Wangikar P."/>
        </authorList>
    </citation>
    <scope>NUCLEOTIDE SEQUENCE</scope>
    <source>
        <strain evidence="2">PCC 11802</strain>
    </source>
</reference>
<gene>
    <name evidence="2" type="ORF">EKO22_01860</name>
</gene>
<name>A0AAT9JNZ3_SYNEL</name>
<accession>A0AAT9JNZ3</accession>